<evidence type="ECO:0000313" key="2">
    <source>
        <dbReference type="EMBL" id="ODQ87519.1"/>
    </source>
</evidence>
<organism evidence="2 3">
    <name type="scientific">Mycolicibacterium flavescens</name>
    <name type="common">Mycobacterium flavescens</name>
    <dbReference type="NCBI Taxonomy" id="1776"/>
    <lineage>
        <taxon>Bacteria</taxon>
        <taxon>Bacillati</taxon>
        <taxon>Actinomycetota</taxon>
        <taxon>Actinomycetes</taxon>
        <taxon>Mycobacteriales</taxon>
        <taxon>Mycobacteriaceae</taxon>
        <taxon>Mycolicibacterium</taxon>
    </lineage>
</organism>
<keyword evidence="3" id="KW-1185">Reference proteome</keyword>
<feature type="transmembrane region" description="Helical" evidence="1">
    <location>
        <begin position="47"/>
        <end position="68"/>
    </location>
</feature>
<dbReference type="OrthoDB" id="5496839at2"/>
<dbReference type="RefSeq" id="WP_069416006.1">
    <property type="nucleotide sequence ID" value="NZ_JACKUL010000033.1"/>
</dbReference>
<sequence length="295" mass="30553">MITAERMSRFVADRYPPVSASAYAVAFGIGGIGLFAALGGERIPAGAIPMLGVVAVTVFADLLILRVLDDVRDSDYDRIANPHRCVASGAVTHRDLSTLCALCVTVLVVANLCLLEGLFVLVVQLLYAGALLAAAQRFPVTRGDNLVVNLALGIPVQLLLYIYLLVAFADIRGQSPTVVVGGLGVLIITLCAGQVEFGKKLVRQPEPGERSYVKSIGYHATALMTFGTGPLAAALFAIAAPVSPLAKVVVALPAVGVAGMGIKYIGNNDNRWPAAVSALGLMGTLVAFAVVGTVG</sequence>
<accession>A0A1E3RCF1</accession>
<keyword evidence="1" id="KW-1133">Transmembrane helix</keyword>
<feature type="transmembrane region" description="Helical" evidence="1">
    <location>
        <begin position="20"/>
        <end position="40"/>
    </location>
</feature>
<evidence type="ECO:0000256" key="1">
    <source>
        <dbReference type="SAM" id="Phobius"/>
    </source>
</evidence>
<evidence type="ECO:0000313" key="3">
    <source>
        <dbReference type="Proteomes" id="UP000094053"/>
    </source>
</evidence>
<gene>
    <name evidence="2" type="ORF">BHQ18_23195</name>
</gene>
<evidence type="ECO:0008006" key="4">
    <source>
        <dbReference type="Google" id="ProtNLM"/>
    </source>
</evidence>
<feature type="transmembrane region" description="Helical" evidence="1">
    <location>
        <begin position="245"/>
        <end position="265"/>
    </location>
</feature>
<dbReference type="AlphaFoldDB" id="A0A1E3RCF1"/>
<keyword evidence="1" id="KW-0472">Membrane</keyword>
<protein>
    <recommendedName>
        <fullName evidence="4">UbiA prenyltransferase</fullName>
    </recommendedName>
</protein>
<keyword evidence="1" id="KW-0812">Transmembrane</keyword>
<reference evidence="3" key="1">
    <citation type="submission" date="2016-09" db="EMBL/GenBank/DDBJ databases">
        <authorList>
            <person name="Greninger A.L."/>
            <person name="Jerome K.R."/>
            <person name="Mcnair B."/>
            <person name="Wallis C."/>
            <person name="Fang F."/>
        </authorList>
    </citation>
    <scope>NUCLEOTIDE SEQUENCE [LARGE SCALE GENOMIC DNA]</scope>
    <source>
        <strain evidence="3">M6</strain>
    </source>
</reference>
<comment type="caution">
    <text evidence="2">The sequence shown here is derived from an EMBL/GenBank/DDBJ whole genome shotgun (WGS) entry which is preliminary data.</text>
</comment>
<name>A0A1E3RCF1_MYCFV</name>
<feature type="transmembrane region" description="Helical" evidence="1">
    <location>
        <begin position="175"/>
        <end position="195"/>
    </location>
</feature>
<feature type="transmembrane region" description="Helical" evidence="1">
    <location>
        <begin position="104"/>
        <end position="134"/>
    </location>
</feature>
<dbReference type="EMBL" id="MIHA01000021">
    <property type="protein sequence ID" value="ODQ87519.1"/>
    <property type="molecule type" value="Genomic_DNA"/>
</dbReference>
<feature type="transmembrane region" description="Helical" evidence="1">
    <location>
        <begin position="272"/>
        <end position="294"/>
    </location>
</feature>
<dbReference type="Proteomes" id="UP000094053">
    <property type="component" value="Unassembled WGS sequence"/>
</dbReference>
<dbReference type="STRING" id="1776.BHQ18_23195"/>
<proteinExistence type="predicted"/>
<feature type="transmembrane region" description="Helical" evidence="1">
    <location>
        <begin position="146"/>
        <end position="169"/>
    </location>
</feature>
<feature type="transmembrane region" description="Helical" evidence="1">
    <location>
        <begin position="216"/>
        <end position="239"/>
    </location>
</feature>